<organism evidence="2 3">
    <name type="scientific">Trichoderma arundinaceum</name>
    <dbReference type="NCBI Taxonomy" id="490622"/>
    <lineage>
        <taxon>Eukaryota</taxon>
        <taxon>Fungi</taxon>
        <taxon>Dikarya</taxon>
        <taxon>Ascomycota</taxon>
        <taxon>Pezizomycotina</taxon>
        <taxon>Sordariomycetes</taxon>
        <taxon>Hypocreomycetidae</taxon>
        <taxon>Hypocreales</taxon>
        <taxon>Hypocreaceae</taxon>
        <taxon>Trichoderma</taxon>
    </lineage>
</organism>
<dbReference type="AlphaFoldDB" id="A0A395NY61"/>
<feature type="compositionally biased region" description="Polar residues" evidence="1">
    <location>
        <begin position="90"/>
        <end position="102"/>
    </location>
</feature>
<protein>
    <submittedName>
        <fullName evidence="2">Uncharacterized protein</fullName>
    </submittedName>
</protein>
<gene>
    <name evidence="2" type="ORF">TARUN_1201</name>
</gene>
<evidence type="ECO:0000256" key="1">
    <source>
        <dbReference type="SAM" id="MobiDB-lite"/>
    </source>
</evidence>
<dbReference type="Proteomes" id="UP000266272">
    <property type="component" value="Unassembled WGS sequence"/>
</dbReference>
<evidence type="ECO:0000313" key="3">
    <source>
        <dbReference type="Proteomes" id="UP000266272"/>
    </source>
</evidence>
<accession>A0A395NY61</accession>
<keyword evidence="3" id="KW-1185">Reference proteome</keyword>
<sequence>MYFCKGQSGQDRIRQEEKTWHHIDTVRKHRPRFYWRLSRIRDALAAAAAAVASQPLALAGFASKTPLWLHPHHVRRASDHLFLTCGASRTGRTQHQSASTSGFAPKPKPNLSGGPPSPVARLFSARFRLMMLAERSLIVAGAGIFSLPNGAGGAPDRPSLALTWFAFLAWQKGR</sequence>
<dbReference type="EMBL" id="PXOA01000074">
    <property type="protein sequence ID" value="RFU81018.1"/>
    <property type="molecule type" value="Genomic_DNA"/>
</dbReference>
<proteinExistence type="predicted"/>
<comment type="caution">
    <text evidence="2">The sequence shown here is derived from an EMBL/GenBank/DDBJ whole genome shotgun (WGS) entry which is preliminary data.</text>
</comment>
<feature type="region of interest" description="Disordered" evidence="1">
    <location>
        <begin position="90"/>
        <end position="116"/>
    </location>
</feature>
<reference evidence="2 3" key="1">
    <citation type="journal article" date="2018" name="PLoS Pathog.">
        <title>Evolution of structural diversity of trichothecenes, a family of toxins produced by plant pathogenic and entomopathogenic fungi.</title>
        <authorList>
            <person name="Proctor R.H."/>
            <person name="McCormick S.P."/>
            <person name="Kim H.S."/>
            <person name="Cardoza R.E."/>
            <person name="Stanley A.M."/>
            <person name="Lindo L."/>
            <person name="Kelly A."/>
            <person name="Brown D.W."/>
            <person name="Lee T."/>
            <person name="Vaughan M.M."/>
            <person name="Alexander N.J."/>
            <person name="Busman M."/>
            <person name="Gutierrez S."/>
        </authorList>
    </citation>
    <scope>NUCLEOTIDE SEQUENCE [LARGE SCALE GENOMIC DNA]</scope>
    <source>
        <strain evidence="2 3">IBT 40837</strain>
    </source>
</reference>
<evidence type="ECO:0000313" key="2">
    <source>
        <dbReference type="EMBL" id="RFU81018.1"/>
    </source>
</evidence>
<name>A0A395NY61_TRIAR</name>